<feature type="compositionally biased region" description="Polar residues" evidence="2">
    <location>
        <begin position="480"/>
        <end position="494"/>
    </location>
</feature>
<dbReference type="CDD" id="cd00118">
    <property type="entry name" value="LysM"/>
    <property type="match status" value="1"/>
</dbReference>
<dbReference type="AlphaFoldDB" id="A0A0T6DTV3"/>
<feature type="region of interest" description="Disordered" evidence="2">
    <location>
        <begin position="465"/>
        <end position="537"/>
    </location>
</feature>
<keyword evidence="1" id="KW-0175">Coiled coil</keyword>
<feature type="compositionally biased region" description="Low complexity" evidence="2">
    <location>
        <begin position="498"/>
        <end position="513"/>
    </location>
</feature>
<feature type="compositionally biased region" description="Low complexity" evidence="2">
    <location>
        <begin position="180"/>
        <end position="196"/>
    </location>
</feature>
<accession>A0A0T6DTV3</accession>
<organism evidence="5 6">
    <name type="scientific">Psychrobacter piscatorii</name>
    <dbReference type="NCBI Taxonomy" id="554343"/>
    <lineage>
        <taxon>Bacteria</taxon>
        <taxon>Pseudomonadati</taxon>
        <taxon>Pseudomonadota</taxon>
        <taxon>Gammaproteobacteria</taxon>
        <taxon>Moraxellales</taxon>
        <taxon>Moraxellaceae</taxon>
        <taxon>Psychrobacter</taxon>
    </lineage>
</organism>
<feature type="chain" id="PRO_5006669088" evidence="3">
    <location>
        <begin position="36"/>
        <end position="596"/>
    </location>
</feature>
<dbReference type="EMBL" id="LNDJ01000035">
    <property type="protein sequence ID" value="KRU23380.1"/>
    <property type="molecule type" value="Genomic_DNA"/>
</dbReference>
<evidence type="ECO:0000259" key="4">
    <source>
        <dbReference type="Pfam" id="PF25800"/>
    </source>
</evidence>
<sequence>MSCHLSRRLTTVHRAVSMALFCSVGCAVLVPSVQAATIGKTVVTSAQHEPLVASIVVSNIRAADFSASLANSTIYQQMGLTPTDSMTVRFQPTSATSGQVFITTSQPVSKPFADVVLAINDNGRQNMVPKTLLMPLKDSVPINTGKNIATGAKKPNLPSVSASNAMPLTVRKGAPPPLMSAPAISSPKLSKPSKPATELLASTSPAPNIQAPTVTATSQVNSLTYTPSRLNNGRLNSNADIKNNTSHSTAIGNSQSSVNTSDNSALSVASSNSGTMTPDDKGRTEARAHNNVVAADKPSTDKQLDILNIQVTRQIQPSSKADSDLMASSPVKATTTKARDDSKSAIDSDNRVIAAAQGSNIPANIASPVPSKTMNNPSTASNKVTRNATTQYQVQRNDSLWMIAEQIARENNLDTPTVMKQIQSQNPDAFINKDADQLKADAKLRLPSYDVIPSQQHLEGAINAQRQYSRRANTPVVKKSAQTAPKKSSETVQAASVPKKPTTTKTQKLPQAQFSVLAPGHDGNADGTQAKSAADKGNGLSTDILAALKASRQETASQAQRLSKTSSALDNYTKKLQLQNQKLAELQARLKKLRNQ</sequence>
<feature type="compositionally biased region" description="Polar residues" evidence="2">
    <location>
        <begin position="370"/>
        <end position="382"/>
    </location>
</feature>
<dbReference type="STRING" id="554343.AS194_04415"/>
<dbReference type="InterPro" id="IPR018392">
    <property type="entry name" value="LysM"/>
</dbReference>
<protein>
    <submittedName>
        <fullName evidence="5">Peptigoglycan-binding protein LysM</fullName>
    </submittedName>
</protein>
<feature type="domain" description="FimV N-terminal" evidence="4">
    <location>
        <begin position="37"/>
        <end position="122"/>
    </location>
</feature>
<feature type="coiled-coil region" evidence="1">
    <location>
        <begin position="569"/>
        <end position="596"/>
    </location>
</feature>
<evidence type="ECO:0000256" key="1">
    <source>
        <dbReference type="SAM" id="Coils"/>
    </source>
</evidence>
<feature type="region of interest" description="Disordered" evidence="2">
    <location>
        <begin position="316"/>
        <end position="345"/>
    </location>
</feature>
<proteinExistence type="predicted"/>
<evidence type="ECO:0000313" key="5">
    <source>
        <dbReference type="EMBL" id="KRU23380.1"/>
    </source>
</evidence>
<gene>
    <name evidence="5" type="ORF">AS194_04415</name>
</gene>
<dbReference type="InterPro" id="IPR036779">
    <property type="entry name" value="LysM_dom_sf"/>
</dbReference>
<feature type="region of interest" description="Disordered" evidence="2">
    <location>
        <begin position="363"/>
        <end position="382"/>
    </location>
</feature>
<dbReference type="Proteomes" id="UP000051202">
    <property type="component" value="Unassembled WGS sequence"/>
</dbReference>
<feature type="signal peptide" evidence="3">
    <location>
        <begin position="1"/>
        <end position="35"/>
    </location>
</feature>
<dbReference type="Gene3D" id="3.10.350.10">
    <property type="entry name" value="LysM domain"/>
    <property type="match status" value="1"/>
</dbReference>
<feature type="region of interest" description="Disordered" evidence="2">
    <location>
        <begin position="147"/>
        <end position="284"/>
    </location>
</feature>
<evidence type="ECO:0000313" key="6">
    <source>
        <dbReference type="Proteomes" id="UP000051202"/>
    </source>
</evidence>
<dbReference type="InterPro" id="IPR057840">
    <property type="entry name" value="FimV_N"/>
</dbReference>
<feature type="compositionally biased region" description="Polar residues" evidence="2">
    <location>
        <begin position="200"/>
        <end position="276"/>
    </location>
</feature>
<evidence type="ECO:0000256" key="2">
    <source>
        <dbReference type="SAM" id="MobiDB-lite"/>
    </source>
</evidence>
<keyword evidence="3" id="KW-0732">Signal</keyword>
<comment type="caution">
    <text evidence="5">The sequence shown here is derived from an EMBL/GenBank/DDBJ whole genome shotgun (WGS) entry which is preliminary data.</text>
</comment>
<evidence type="ECO:0000256" key="3">
    <source>
        <dbReference type="SAM" id="SignalP"/>
    </source>
</evidence>
<name>A0A0T6DTV3_9GAMM</name>
<keyword evidence="6" id="KW-1185">Reference proteome</keyword>
<reference evidence="5 6" key="1">
    <citation type="submission" date="2015-11" db="EMBL/GenBank/DDBJ databases">
        <title>Permanent draft genome of Psychrobacter piscatorii LQ58.</title>
        <authorList>
            <person name="Zhou M."/>
            <person name="Dong B."/>
            <person name="Liu Q."/>
        </authorList>
    </citation>
    <scope>NUCLEOTIDE SEQUENCE [LARGE SCALE GENOMIC DNA]</scope>
    <source>
        <strain evidence="5 6">LQ58</strain>
    </source>
</reference>
<dbReference type="Pfam" id="PF25800">
    <property type="entry name" value="FimV_N"/>
    <property type="match status" value="1"/>
</dbReference>
<dbReference type="RefSeq" id="WP_058023806.1">
    <property type="nucleotide sequence ID" value="NZ_LNDJ01000035.1"/>
</dbReference>